<protein>
    <submittedName>
        <fullName evidence="3">Tripartite tricarboxylate transporter substrate binding protein</fullName>
    </submittedName>
</protein>
<sequence>MNLSKRRLLQTAAALSLPGAALKAFAAGASSASPASGAGTWPTKPIRLLVGFPRESAPDIAARTIAAPLAALLGQQVVVENKAGASGNVAADEVAKARDDHTIGVLINGNMTIAKLLNPAMPFDPEKDFAPVGLIGTTPLVFVTSSRATGSSPQEVLQWIRQISSDGRYGSPGSGTVGHLGMELLKMHAMQAGIFARHQPFGSNPQVLEALLSTKIDMALLPPGLALPNVRSGKLKFIGVTSPERSPLAENLPTLREVGLFGAETEIWTALAGPSTMPEATSAKLNAALTKVLQSPAVADTFLKSGWQPQGGAPVDLARRIRKDTAKLGGVIAVRGIKEA</sequence>
<dbReference type="InterPro" id="IPR005064">
    <property type="entry name" value="BUG"/>
</dbReference>
<evidence type="ECO:0000313" key="4">
    <source>
        <dbReference type="Proteomes" id="UP000281118"/>
    </source>
</evidence>
<dbReference type="AlphaFoldDB" id="A0A433MVQ9"/>
<keyword evidence="2" id="KW-0732">Signal</keyword>
<accession>A0A433MVQ9</accession>
<dbReference type="OrthoDB" id="8678477at2"/>
<gene>
    <name evidence="3" type="ORF">EJP67_33120</name>
</gene>
<evidence type="ECO:0000313" key="3">
    <source>
        <dbReference type="EMBL" id="RUR71900.1"/>
    </source>
</evidence>
<dbReference type="Proteomes" id="UP000281118">
    <property type="component" value="Unassembled WGS sequence"/>
</dbReference>
<dbReference type="Pfam" id="PF03401">
    <property type="entry name" value="TctC"/>
    <property type="match status" value="1"/>
</dbReference>
<name>A0A433MVQ9_9BURK</name>
<proteinExistence type="inferred from homology"/>
<feature type="signal peptide" evidence="2">
    <location>
        <begin position="1"/>
        <end position="26"/>
    </location>
</feature>
<dbReference type="PROSITE" id="PS51318">
    <property type="entry name" value="TAT"/>
    <property type="match status" value="1"/>
</dbReference>
<dbReference type="CDD" id="cd07012">
    <property type="entry name" value="PBP2_Bug_TTT"/>
    <property type="match status" value="1"/>
</dbReference>
<dbReference type="Gene3D" id="3.40.190.10">
    <property type="entry name" value="Periplasmic binding protein-like II"/>
    <property type="match status" value="1"/>
</dbReference>
<organism evidence="3 4">
    <name type="scientific">Variovorax guangxiensis</name>
    <dbReference type="NCBI Taxonomy" id="1775474"/>
    <lineage>
        <taxon>Bacteria</taxon>
        <taxon>Pseudomonadati</taxon>
        <taxon>Pseudomonadota</taxon>
        <taxon>Betaproteobacteria</taxon>
        <taxon>Burkholderiales</taxon>
        <taxon>Comamonadaceae</taxon>
        <taxon>Variovorax</taxon>
    </lineage>
</organism>
<feature type="chain" id="PRO_5019177213" evidence="2">
    <location>
        <begin position="27"/>
        <end position="340"/>
    </location>
</feature>
<comment type="caution">
    <text evidence="3">The sequence shown here is derived from an EMBL/GenBank/DDBJ whole genome shotgun (WGS) entry which is preliminary data.</text>
</comment>
<dbReference type="PANTHER" id="PTHR42928">
    <property type="entry name" value="TRICARBOXYLATE-BINDING PROTEIN"/>
    <property type="match status" value="1"/>
</dbReference>
<dbReference type="RefSeq" id="WP_126025949.1">
    <property type="nucleotide sequence ID" value="NZ_RXFT01000026.1"/>
</dbReference>
<dbReference type="PIRSF" id="PIRSF017082">
    <property type="entry name" value="YflP"/>
    <property type="match status" value="1"/>
</dbReference>
<evidence type="ECO:0000256" key="1">
    <source>
        <dbReference type="ARBA" id="ARBA00006987"/>
    </source>
</evidence>
<dbReference type="EMBL" id="RXFT01000026">
    <property type="protein sequence ID" value="RUR71900.1"/>
    <property type="molecule type" value="Genomic_DNA"/>
</dbReference>
<dbReference type="InterPro" id="IPR006311">
    <property type="entry name" value="TAT_signal"/>
</dbReference>
<evidence type="ECO:0000256" key="2">
    <source>
        <dbReference type="SAM" id="SignalP"/>
    </source>
</evidence>
<comment type="similarity">
    <text evidence="1">Belongs to the UPF0065 (bug) family.</text>
</comment>
<reference evidence="3 4" key="1">
    <citation type="submission" date="2018-12" db="EMBL/GenBank/DDBJ databases">
        <title>The genome sequences of Variovorax guangxiensis DSM 27352.</title>
        <authorList>
            <person name="Gao J."/>
            <person name="Sun J."/>
        </authorList>
    </citation>
    <scope>NUCLEOTIDE SEQUENCE [LARGE SCALE GENOMIC DNA]</scope>
    <source>
        <strain evidence="3 4">DSM 27352</strain>
    </source>
</reference>
<dbReference type="SUPFAM" id="SSF53850">
    <property type="entry name" value="Periplasmic binding protein-like II"/>
    <property type="match status" value="1"/>
</dbReference>
<dbReference type="Gene3D" id="3.40.190.150">
    <property type="entry name" value="Bordetella uptake gene, domain 1"/>
    <property type="match status" value="1"/>
</dbReference>
<dbReference type="InterPro" id="IPR042100">
    <property type="entry name" value="Bug_dom1"/>
</dbReference>
<dbReference type="PANTHER" id="PTHR42928:SF5">
    <property type="entry name" value="BLR1237 PROTEIN"/>
    <property type="match status" value="1"/>
</dbReference>